<evidence type="ECO:0000313" key="1">
    <source>
        <dbReference type="EMBL" id="CAL4110263.1"/>
    </source>
</evidence>
<reference evidence="1 2" key="1">
    <citation type="submission" date="2024-05" db="EMBL/GenBank/DDBJ databases">
        <authorList>
            <person name="Wallberg A."/>
        </authorList>
    </citation>
    <scope>NUCLEOTIDE SEQUENCE [LARGE SCALE GENOMIC DNA]</scope>
</reference>
<organism evidence="1 2">
    <name type="scientific">Meganyctiphanes norvegica</name>
    <name type="common">Northern krill</name>
    <name type="synonym">Thysanopoda norvegica</name>
    <dbReference type="NCBI Taxonomy" id="48144"/>
    <lineage>
        <taxon>Eukaryota</taxon>
        <taxon>Metazoa</taxon>
        <taxon>Ecdysozoa</taxon>
        <taxon>Arthropoda</taxon>
        <taxon>Crustacea</taxon>
        <taxon>Multicrustacea</taxon>
        <taxon>Malacostraca</taxon>
        <taxon>Eumalacostraca</taxon>
        <taxon>Eucarida</taxon>
        <taxon>Euphausiacea</taxon>
        <taxon>Euphausiidae</taxon>
        <taxon>Meganyctiphanes</taxon>
    </lineage>
</organism>
<gene>
    <name evidence="1" type="ORF">MNOR_LOCUS19372</name>
</gene>
<accession>A0AAV2R0Z2</accession>
<keyword evidence="2" id="KW-1185">Reference proteome</keyword>
<dbReference type="AlphaFoldDB" id="A0AAV2R0Z2"/>
<comment type="caution">
    <text evidence="1">The sequence shown here is derived from an EMBL/GenBank/DDBJ whole genome shotgun (WGS) entry which is preliminary data.</text>
</comment>
<proteinExistence type="predicted"/>
<protein>
    <submittedName>
        <fullName evidence="1">Uncharacterized protein</fullName>
    </submittedName>
</protein>
<dbReference type="InterPro" id="IPR005312">
    <property type="entry name" value="DUF1759"/>
</dbReference>
<dbReference type="Pfam" id="PF03564">
    <property type="entry name" value="DUF1759"/>
    <property type="match status" value="1"/>
</dbReference>
<name>A0AAV2R0Z2_MEGNR</name>
<dbReference type="EMBL" id="CAXKWB010014351">
    <property type="protein sequence ID" value="CAL4110263.1"/>
    <property type="molecule type" value="Genomic_DNA"/>
</dbReference>
<dbReference type="Proteomes" id="UP001497623">
    <property type="component" value="Unassembled WGS sequence"/>
</dbReference>
<dbReference type="PANTHER" id="PTHR22954:SF3">
    <property type="entry name" value="PROTEIN CBG08539"/>
    <property type="match status" value="1"/>
</dbReference>
<dbReference type="PANTHER" id="PTHR22954">
    <property type="entry name" value="RETROVIRAL PROTEASE-RELATED"/>
    <property type="match status" value="1"/>
</dbReference>
<sequence length="199" mass="23237">MDLLMDINTNSSGNSRIELPELELPRFGGYLMDWPWFYDSFMYFIDKSTTLTTAEKFSYLLGLLEGEAKQAVSGFCLTEINYKKALEILKERFGRPERLKQYHISSLLQIEFPPHMDVNQYVSTISRILAHVRSLEALDVKGESAEPFLCTIILRRLPEDMLRVWSRGAADKECDLKYLMEFLNNEIRAQETFELFKKL</sequence>
<evidence type="ECO:0000313" key="2">
    <source>
        <dbReference type="Proteomes" id="UP001497623"/>
    </source>
</evidence>